<comment type="caution">
    <text evidence="4">The sequence shown here is derived from an EMBL/GenBank/DDBJ whole genome shotgun (WGS) entry which is preliminary data.</text>
</comment>
<keyword evidence="2" id="KW-0442">Lipid degradation</keyword>
<dbReference type="InterPro" id="IPR016035">
    <property type="entry name" value="Acyl_Trfase/lysoPLipase"/>
</dbReference>
<protein>
    <submittedName>
        <fullName evidence="4">Patatin-like phospholipase</fullName>
    </submittedName>
</protein>
<dbReference type="PROSITE" id="PS51635">
    <property type="entry name" value="PNPLA"/>
    <property type="match status" value="1"/>
</dbReference>
<keyword evidence="1 2" id="KW-0443">Lipid metabolism</keyword>
<reference evidence="4 5" key="1">
    <citation type="submission" date="2019-03" db="EMBL/GenBank/DDBJ databases">
        <title>Genomic Encyclopedia of Type Strains, Phase IV (KMG-IV): sequencing the most valuable type-strain genomes for metagenomic binning, comparative biology and taxonomic classification.</title>
        <authorList>
            <person name="Goeker M."/>
        </authorList>
    </citation>
    <scope>NUCLEOTIDE SEQUENCE [LARGE SCALE GENOMIC DNA]</scope>
    <source>
        <strain evidence="4 5">DSM 100059</strain>
    </source>
</reference>
<evidence type="ECO:0000313" key="4">
    <source>
        <dbReference type="EMBL" id="TDW96752.1"/>
    </source>
</evidence>
<dbReference type="AlphaFoldDB" id="A0A4V6Q9V6"/>
<feature type="active site" description="Proton acceptor" evidence="2">
    <location>
        <position position="177"/>
    </location>
</feature>
<dbReference type="GO" id="GO:0016787">
    <property type="term" value="F:hydrolase activity"/>
    <property type="evidence" value="ECO:0007669"/>
    <property type="project" value="UniProtKB-UniRule"/>
</dbReference>
<feature type="domain" description="PNPLA" evidence="3">
    <location>
        <begin position="14"/>
        <end position="192"/>
    </location>
</feature>
<dbReference type="InterPro" id="IPR002641">
    <property type="entry name" value="PNPLA_dom"/>
</dbReference>
<dbReference type="GO" id="GO:0016042">
    <property type="term" value="P:lipid catabolic process"/>
    <property type="evidence" value="ECO:0007669"/>
    <property type="project" value="UniProtKB-UniRule"/>
</dbReference>
<dbReference type="Pfam" id="PF01734">
    <property type="entry name" value="Patatin"/>
    <property type="match status" value="1"/>
</dbReference>
<proteinExistence type="predicted"/>
<dbReference type="OrthoDB" id="2339873at2"/>
<dbReference type="EMBL" id="SODV01000002">
    <property type="protein sequence ID" value="TDW96752.1"/>
    <property type="molecule type" value="Genomic_DNA"/>
</dbReference>
<gene>
    <name evidence="4" type="ORF">EDB95_4588</name>
</gene>
<name>A0A4V6Q9V6_9BACT</name>
<organism evidence="4 5">
    <name type="scientific">Dinghuibacter silviterrae</name>
    <dbReference type="NCBI Taxonomy" id="1539049"/>
    <lineage>
        <taxon>Bacteria</taxon>
        <taxon>Pseudomonadati</taxon>
        <taxon>Bacteroidota</taxon>
        <taxon>Chitinophagia</taxon>
        <taxon>Chitinophagales</taxon>
        <taxon>Chitinophagaceae</taxon>
        <taxon>Dinghuibacter</taxon>
    </lineage>
</organism>
<dbReference type="RefSeq" id="WP_133997745.1">
    <property type="nucleotide sequence ID" value="NZ_SODV01000002.1"/>
</dbReference>
<evidence type="ECO:0000256" key="2">
    <source>
        <dbReference type="PROSITE-ProRule" id="PRU01161"/>
    </source>
</evidence>
<keyword evidence="2" id="KW-0378">Hydrolase</keyword>
<dbReference type="SUPFAM" id="SSF52151">
    <property type="entry name" value="FabD/lysophospholipase-like"/>
    <property type="match status" value="1"/>
</dbReference>
<accession>A0A4V6Q9V6</accession>
<keyword evidence="5" id="KW-1185">Reference proteome</keyword>
<evidence type="ECO:0000313" key="5">
    <source>
        <dbReference type="Proteomes" id="UP000294498"/>
    </source>
</evidence>
<evidence type="ECO:0000256" key="1">
    <source>
        <dbReference type="ARBA" id="ARBA00023098"/>
    </source>
</evidence>
<dbReference type="Gene3D" id="3.40.1090.10">
    <property type="entry name" value="Cytosolic phospholipase A2 catalytic domain"/>
    <property type="match status" value="1"/>
</dbReference>
<feature type="short sequence motif" description="GXSXG" evidence="2">
    <location>
        <begin position="45"/>
        <end position="49"/>
    </location>
</feature>
<evidence type="ECO:0000259" key="3">
    <source>
        <dbReference type="PROSITE" id="PS51635"/>
    </source>
</evidence>
<sequence length="453" mass="49943">MSLLDPNAPYRRSLVLAGGGIRVAYHAGVLLALEEAGLTFRHVDGTSGGIFGTAMLASGITPTDAARHWRRLHLGGFMKPLPFWDYLRWGALPALGSATGVRDKIFPELGISPDRIRSNEDADFTFNVCNFTQKVLQSIPGPEVTVDYLVAGISLPLFMPAVPIAGESFLDGVWIKDANLTEAYNRGAEEVWLVWCIGNTPTYRSGLFHQYVHMIEIAANGALFEEMDQLFARAAREGRAFRIHVLAPEYALPLDPDFVTGKIDADTLINMGYAEAKRYLAHPRALTGAQRGNPAVYAASTAMREPGPALHFRQQFRGRLAGRERQVNLGFFLRPTGPQLFGSLVWDKDKTVSGFDVTASIPAPGQCALSFRCLVDGQEYTVEVHLNMRALSSASVTLWKDRQVAGSAQLYQSFGQRLRNRWFAYVIGVDGVFARIKARQQLKAIFTQKPIAP</sequence>
<dbReference type="Proteomes" id="UP000294498">
    <property type="component" value="Unassembled WGS sequence"/>
</dbReference>
<comment type="caution">
    <text evidence="2">Lacks conserved residue(s) required for the propagation of feature annotation.</text>
</comment>
<feature type="active site" description="Nucleophile" evidence="2">
    <location>
        <position position="47"/>
    </location>
</feature>